<dbReference type="AlphaFoldDB" id="A0A543CX53"/>
<proteinExistence type="predicted"/>
<accession>A0A543CX53</accession>
<reference evidence="1 2" key="1">
    <citation type="submission" date="2019-06" db="EMBL/GenBank/DDBJ databases">
        <title>Sequencing the genomes of 1000 actinobacteria strains.</title>
        <authorList>
            <person name="Klenk H.-P."/>
        </authorList>
    </citation>
    <scope>NUCLEOTIDE SEQUENCE [LARGE SCALE GENOMIC DNA]</scope>
    <source>
        <strain evidence="1 2">DSM 45301</strain>
    </source>
</reference>
<name>A0A543CX53_9PSEU</name>
<dbReference type="Proteomes" id="UP000315677">
    <property type="component" value="Unassembled WGS sequence"/>
</dbReference>
<comment type="caution">
    <text evidence="1">The sequence shown here is derived from an EMBL/GenBank/DDBJ whole genome shotgun (WGS) entry which is preliminary data.</text>
</comment>
<protein>
    <submittedName>
        <fullName evidence="1">Uncharacterized protein</fullName>
    </submittedName>
</protein>
<sequence>MEPTIKKDWIQTLRDNPQRQGRSHLAAIHTDGVERRCCLGELCELAVAAGIIGRREVEHTTALIHHPGLNPVTVVIYGRPGDESTMSLPIAVAEWAGLDSCDPDIAPELPASQANDDRRMTFAAIAEAIEDYR</sequence>
<dbReference type="EMBL" id="VFPA01000009">
    <property type="protein sequence ID" value="TQM01694.1"/>
    <property type="molecule type" value="Genomic_DNA"/>
</dbReference>
<dbReference type="RefSeq" id="WP_142065350.1">
    <property type="nucleotide sequence ID" value="NZ_VFPA01000009.1"/>
</dbReference>
<gene>
    <name evidence="1" type="ORF">FB558_8595</name>
</gene>
<evidence type="ECO:0000313" key="1">
    <source>
        <dbReference type="EMBL" id="TQM01694.1"/>
    </source>
</evidence>
<organism evidence="1 2">
    <name type="scientific">Pseudonocardia kunmingensis</name>
    <dbReference type="NCBI Taxonomy" id="630975"/>
    <lineage>
        <taxon>Bacteria</taxon>
        <taxon>Bacillati</taxon>
        <taxon>Actinomycetota</taxon>
        <taxon>Actinomycetes</taxon>
        <taxon>Pseudonocardiales</taxon>
        <taxon>Pseudonocardiaceae</taxon>
        <taxon>Pseudonocardia</taxon>
    </lineage>
</organism>
<evidence type="ECO:0000313" key="2">
    <source>
        <dbReference type="Proteomes" id="UP000315677"/>
    </source>
</evidence>
<keyword evidence="2" id="KW-1185">Reference proteome</keyword>
<dbReference type="OrthoDB" id="8455942at2"/>